<protein>
    <submittedName>
        <fullName evidence="1">Pyrophosphatase</fullName>
    </submittedName>
</protein>
<dbReference type="Proteomes" id="UP000068164">
    <property type="component" value="Unassembled WGS sequence"/>
</dbReference>
<keyword evidence="2" id="KW-1185">Reference proteome</keyword>
<dbReference type="AlphaFoldDB" id="A0A109JPI6"/>
<evidence type="ECO:0000313" key="2">
    <source>
        <dbReference type="Proteomes" id="UP000068164"/>
    </source>
</evidence>
<gene>
    <name evidence="1" type="ORF">AS026_04420</name>
</gene>
<evidence type="ECO:0000313" key="1">
    <source>
        <dbReference type="EMBL" id="KWV52736.1"/>
    </source>
</evidence>
<dbReference type="CDD" id="cd11538">
    <property type="entry name" value="NTP-PPase_u1"/>
    <property type="match status" value="1"/>
</dbReference>
<sequence>MLSDLAEKFERASRNYADANGIERDADWFLLKLQEEIGELTQAWNRVSGRGRKKGRSDEELRLDLADEAADVLGHILLFAHRNDLDLSAAIKRKWLFRPEQR</sequence>
<proteinExistence type="predicted"/>
<accession>A0A109JPI6</accession>
<organism evidence="1 2">
    <name type="scientific">Rhizobium altiplani</name>
    <dbReference type="NCBI Taxonomy" id="1864509"/>
    <lineage>
        <taxon>Bacteria</taxon>
        <taxon>Pseudomonadati</taxon>
        <taxon>Pseudomonadota</taxon>
        <taxon>Alphaproteobacteria</taxon>
        <taxon>Hyphomicrobiales</taxon>
        <taxon>Rhizobiaceae</taxon>
        <taxon>Rhizobium/Agrobacterium group</taxon>
        <taxon>Rhizobium</taxon>
    </lineage>
</organism>
<dbReference type="RefSeq" id="WP_018858989.1">
    <property type="nucleotide sequence ID" value="NZ_JBBNAS010000155.1"/>
</dbReference>
<dbReference type="Gene3D" id="1.10.287.1080">
    <property type="entry name" value="MazG-like"/>
    <property type="match status" value="1"/>
</dbReference>
<comment type="caution">
    <text evidence="1">The sequence shown here is derived from an EMBL/GenBank/DDBJ whole genome shotgun (WGS) entry which is preliminary data.</text>
</comment>
<dbReference type="EMBL" id="LNCD01000070">
    <property type="protein sequence ID" value="KWV52736.1"/>
    <property type="molecule type" value="Genomic_DNA"/>
</dbReference>
<dbReference type="SUPFAM" id="SSF101386">
    <property type="entry name" value="all-alpha NTP pyrophosphatases"/>
    <property type="match status" value="1"/>
</dbReference>
<reference evidence="1 2" key="1">
    <citation type="submission" date="2015-11" db="EMBL/GenBank/DDBJ databases">
        <title>Draft Genome Sequence of the Strain BR 10423 (Rhizobium sp.) isolated from nodules of Mimosa pudica.</title>
        <authorList>
            <person name="Barauna A.C."/>
            <person name="Zilli J.E."/>
            <person name="Simoes-Araujo J.L."/>
            <person name="Reis V.M."/>
            <person name="James E.K."/>
            <person name="Reis F.B.Jr."/>
            <person name="Rouws L.F."/>
            <person name="Passos S.R."/>
            <person name="Gois S.R."/>
        </authorList>
    </citation>
    <scope>NUCLEOTIDE SEQUENCE [LARGE SCALE GENOMIC DNA]</scope>
    <source>
        <strain evidence="1 2">BR10423</strain>
    </source>
</reference>
<name>A0A109JPI6_9HYPH</name>
<dbReference type="OrthoDB" id="9791898at2"/>